<sequence length="891" mass="99669">MPVMGQIHTDGQRIESELKRTTDFDNVHLEEKLAASDSFSSTKSNTTSLKMLLAKETSKEVESKSNPPSVIARLMGLVEDFPAKEPVLHHSKRDFREDQSINHPEQTEKASQQQGQNHSMQPITQVIHPSRKTIEYNGVYEGCEEKARMTLFQGQSSQKRRCSENNSGRMNVVPENIRQEKYPVMQENLLHSGGLQEYLDVLSSEQDLFPKFCEEPILPRRMSGLHTTTAPPQTRITLLKPMRSVQSDGARQPTTERAIEQNGLETRRFHQRYSSKEGVPSQPSRIILLRPTPGKPSITKAKLTPKATPFRLIDRKSFNIVLDDHGATLDSTGVVHDIIPHQQDVRYQRDESLLSSTHSNGYCGDESTSSDSEIDRNGDSTIDYIEDDGSFSNSESEAGSPVSKYSWDYIRRYGSSYSGSSSSKISHFPDSLVIKEAKQRLSERWAMVTCEDISQEQVLLPRSTCTLGEMLSLDEVKKGDVNTCRKDEKTGERSQKLPRSKSLPVNTFDNMVPKVQASNPESCKPTTDLMRRVSDFLFSKRKTTRQKSTHHPSDFSVEKIEASFGENQSPASHNLETNEKLALCEGKIDISARQNFTSTSEGTASVDEPISLICRSRKLDSLRLHEGLSTTRDQPSPTSILDAPSEDSSCNEPESSGSSTFKNTKAVSRSSAIEGVACSLSWDDATSESPLPGTSRPPYLPSDADDDESECHVLVQNIMSSAGFDDDARPIMVFTGWHLPDCPLDPVPCNKLLELREERSYRRLLVDCVNVALAEIGEKALLSAFSWSKAHTRTWRENSSPAFGVEVWSILKDWIYGARMFAVGKRDNTGIMMDRIVKQEVEGSVWVKMMMWQVVDVTEQIEGGVLEELVAEAVLDFAACCFQRDVSLISR</sequence>
<protein>
    <submittedName>
        <fullName evidence="1">Uncharacterized protein</fullName>
    </submittedName>
</protein>
<evidence type="ECO:0000313" key="1">
    <source>
        <dbReference type="EnsemblPlants" id="AVESA.00010b.r2.6CG1078810.1.CDS"/>
    </source>
</evidence>
<proteinExistence type="predicted"/>
<reference evidence="1" key="2">
    <citation type="submission" date="2025-09" db="UniProtKB">
        <authorList>
            <consortium name="EnsemblPlants"/>
        </authorList>
    </citation>
    <scope>IDENTIFICATION</scope>
</reference>
<organism evidence="1 2">
    <name type="scientific">Avena sativa</name>
    <name type="common">Oat</name>
    <dbReference type="NCBI Taxonomy" id="4498"/>
    <lineage>
        <taxon>Eukaryota</taxon>
        <taxon>Viridiplantae</taxon>
        <taxon>Streptophyta</taxon>
        <taxon>Embryophyta</taxon>
        <taxon>Tracheophyta</taxon>
        <taxon>Spermatophyta</taxon>
        <taxon>Magnoliopsida</taxon>
        <taxon>Liliopsida</taxon>
        <taxon>Poales</taxon>
        <taxon>Poaceae</taxon>
        <taxon>BOP clade</taxon>
        <taxon>Pooideae</taxon>
        <taxon>Poodae</taxon>
        <taxon>Poeae</taxon>
        <taxon>Poeae Chloroplast Group 1 (Aveneae type)</taxon>
        <taxon>Aveninae</taxon>
        <taxon>Avena</taxon>
    </lineage>
</organism>
<evidence type="ECO:0000313" key="2">
    <source>
        <dbReference type="Proteomes" id="UP001732700"/>
    </source>
</evidence>
<name>A0ACD5Z2W4_AVESA</name>
<dbReference type="EnsemblPlants" id="AVESA.00010b.r2.6CG1078810.1">
    <property type="protein sequence ID" value="AVESA.00010b.r2.6CG1078810.1.CDS"/>
    <property type="gene ID" value="AVESA.00010b.r2.6CG1078810"/>
</dbReference>
<reference evidence="1" key="1">
    <citation type="submission" date="2021-05" db="EMBL/GenBank/DDBJ databases">
        <authorList>
            <person name="Scholz U."/>
            <person name="Mascher M."/>
            <person name="Fiebig A."/>
        </authorList>
    </citation>
    <scope>NUCLEOTIDE SEQUENCE [LARGE SCALE GENOMIC DNA]</scope>
</reference>
<accession>A0ACD5Z2W4</accession>
<dbReference type="Proteomes" id="UP001732700">
    <property type="component" value="Chromosome 6C"/>
</dbReference>
<keyword evidence="2" id="KW-1185">Reference proteome</keyword>